<keyword evidence="3" id="KW-1185">Reference proteome</keyword>
<evidence type="ECO:0000259" key="1">
    <source>
        <dbReference type="Pfam" id="PF14214"/>
    </source>
</evidence>
<organism evidence="2 3">
    <name type="scientific">Exidia glandulosa HHB12029</name>
    <dbReference type="NCBI Taxonomy" id="1314781"/>
    <lineage>
        <taxon>Eukaryota</taxon>
        <taxon>Fungi</taxon>
        <taxon>Dikarya</taxon>
        <taxon>Basidiomycota</taxon>
        <taxon>Agaricomycotina</taxon>
        <taxon>Agaricomycetes</taxon>
        <taxon>Auriculariales</taxon>
        <taxon>Exidiaceae</taxon>
        <taxon>Exidia</taxon>
    </lineage>
</organism>
<dbReference type="InParanoid" id="A0A165M692"/>
<dbReference type="InterPro" id="IPR025476">
    <property type="entry name" value="Helitron_helicase-like"/>
</dbReference>
<evidence type="ECO:0000313" key="2">
    <source>
        <dbReference type="EMBL" id="KZV98826.1"/>
    </source>
</evidence>
<proteinExistence type="predicted"/>
<feature type="domain" description="Helitron helicase-like" evidence="1">
    <location>
        <begin position="3"/>
        <end position="45"/>
    </location>
</feature>
<feature type="non-terminal residue" evidence="2">
    <location>
        <position position="317"/>
    </location>
</feature>
<protein>
    <recommendedName>
        <fullName evidence="1">Helitron helicase-like domain-containing protein</fullName>
    </recommendedName>
</protein>
<dbReference type="AlphaFoldDB" id="A0A165M692"/>
<reference evidence="2 3" key="1">
    <citation type="journal article" date="2016" name="Mol. Biol. Evol.">
        <title>Comparative Genomics of Early-Diverging Mushroom-Forming Fungi Provides Insights into the Origins of Lignocellulose Decay Capabilities.</title>
        <authorList>
            <person name="Nagy L.G."/>
            <person name="Riley R."/>
            <person name="Tritt A."/>
            <person name="Adam C."/>
            <person name="Daum C."/>
            <person name="Floudas D."/>
            <person name="Sun H."/>
            <person name="Yadav J.S."/>
            <person name="Pangilinan J."/>
            <person name="Larsson K.H."/>
            <person name="Matsuura K."/>
            <person name="Barry K."/>
            <person name="Labutti K."/>
            <person name="Kuo R."/>
            <person name="Ohm R.A."/>
            <person name="Bhattacharya S.S."/>
            <person name="Shirouzu T."/>
            <person name="Yoshinaga Y."/>
            <person name="Martin F.M."/>
            <person name="Grigoriev I.V."/>
            <person name="Hibbett D.S."/>
        </authorList>
    </citation>
    <scope>NUCLEOTIDE SEQUENCE [LARGE SCALE GENOMIC DNA]</scope>
    <source>
        <strain evidence="2 3">HHB12029</strain>
    </source>
</reference>
<name>A0A165M692_EXIGL</name>
<dbReference type="EMBL" id="KV425915">
    <property type="protein sequence ID" value="KZV98826.1"/>
    <property type="molecule type" value="Genomic_DNA"/>
</dbReference>
<sequence>MHAFINTLLGYDPKKDSSGLLGRVSAFYGCVEAQGRGTLHCHMLIWIDGALNPNEIKERVLADLDGEFQKRLLAALDDVIANCVPEDPPEVVIPVPSSAHHPCSVRGPDLSLAPEAVPLARQRDRRNVVLKSQMHTHSGTCYKYCKPGEPRSCRFDLDATNFCPTSSFDPETGEINLRCLDGLVNNYNPTMLEALRCNMDIKFIGSGASAKAILYYVTDYITKSPLKSHVSYAALETAVKRLNEYESENPYPTAADKAKSLLQKCAYAMISHQELSAQQVASYLTDEEDHFTSHKFSNLYWPSFERFLESQDPSPEC</sequence>
<dbReference type="STRING" id="1314781.A0A165M692"/>
<gene>
    <name evidence="2" type="ORF">EXIGLDRAFT_588005</name>
</gene>
<dbReference type="Proteomes" id="UP000077266">
    <property type="component" value="Unassembled WGS sequence"/>
</dbReference>
<accession>A0A165M692</accession>
<dbReference type="Pfam" id="PF14214">
    <property type="entry name" value="Helitron_like_N"/>
    <property type="match status" value="1"/>
</dbReference>
<dbReference type="OrthoDB" id="10007484at2759"/>
<evidence type="ECO:0000313" key="3">
    <source>
        <dbReference type="Proteomes" id="UP000077266"/>
    </source>
</evidence>